<dbReference type="PROSITE" id="PS52019">
    <property type="entry name" value="PKS_MFAS_DH"/>
    <property type="match status" value="1"/>
</dbReference>
<reference evidence="10" key="1">
    <citation type="journal article" date="2017" name="Genome Biol.">
        <title>Comparative genomics reveals high biological diversity and specific adaptations in the industrially and medically important fungal genus Aspergillus.</title>
        <authorList>
            <person name="de Vries R.P."/>
            <person name="Riley R."/>
            <person name="Wiebenga A."/>
            <person name="Aguilar-Osorio G."/>
            <person name="Amillis S."/>
            <person name="Uchima C.A."/>
            <person name="Anderluh G."/>
            <person name="Asadollahi M."/>
            <person name="Askin M."/>
            <person name="Barry K."/>
            <person name="Battaglia E."/>
            <person name="Bayram O."/>
            <person name="Benocci T."/>
            <person name="Braus-Stromeyer S.A."/>
            <person name="Caldana C."/>
            <person name="Canovas D."/>
            <person name="Cerqueira G.C."/>
            <person name="Chen F."/>
            <person name="Chen W."/>
            <person name="Choi C."/>
            <person name="Clum A."/>
            <person name="Dos Santos R.A."/>
            <person name="Damasio A.R."/>
            <person name="Diallinas G."/>
            <person name="Emri T."/>
            <person name="Fekete E."/>
            <person name="Flipphi M."/>
            <person name="Freyberg S."/>
            <person name="Gallo A."/>
            <person name="Gournas C."/>
            <person name="Habgood R."/>
            <person name="Hainaut M."/>
            <person name="Harispe M.L."/>
            <person name="Henrissat B."/>
            <person name="Hilden K.S."/>
            <person name="Hope R."/>
            <person name="Hossain A."/>
            <person name="Karabika E."/>
            <person name="Karaffa L."/>
            <person name="Karanyi Z."/>
            <person name="Krasevec N."/>
            <person name="Kuo A."/>
            <person name="Kusch H."/>
            <person name="LaButti K."/>
            <person name="Lagendijk E.L."/>
            <person name="Lapidus A."/>
            <person name="Levasseur A."/>
            <person name="Lindquist E."/>
            <person name="Lipzen A."/>
            <person name="Logrieco A.F."/>
            <person name="MacCabe A."/>
            <person name="Maekelae M.R."/>
            <person name="Malavazi I."/>
            <person name="Melin P."/>
            <person name="Meyer V."/>
            <person name="Mielnichuk N."/>
            <person name="Miskei M."/>
            <person name="Molnar A.P."/>
            <person name="Mule G."/>
            <person name="Ngan C.Y."/>
            <person name="Orejas M."/>
            <person name="Orosz E."/>
            <person name="Ouedraogo J.P."/>
            <person name="Overkamp K.M."/>
            <person name="Park H.-S."/>
            <person name="Perrone G."/>
            <person name="Piumi F."/>
            <person name="Punt P.J."/>
            <person name="Ram A.F."/>
            <person name="Ramon A."/>
            <person name="Rauscher S."/>
            <person name="Record E."/>
            <person name="Riano-Pachon D.M."/>
            <person name="Robert V."/>
            <person name="Roehrig J."/>
            <person name="Ruller R."/>
            <person name="Salamov A."/>
            <person name="Salih N.S."/>
            <person name="Samson R.A."/>
            <person name="Sandor E."/>
            <person name="Sanguinetti M."/>
            <person name="Schuetze T."/>
            <person name="Sepcic K."/>
            <person name="Shelest E."/>
            <person name="Sherlock G."/>
            <person name="Sophianopoulou V."/>
            <person name="Squina F.M."/>
            <person name="Sun H."/>
            <person name="Susca A."/>
            <person name="Todd R.B."/>
            <person name="Tsang A."/>
            <person name="Unkles S.E."/>
            <person name="van de Wiele N."/>
            <person name="van Rossen-Uffink D."/>
            <person name="Oliveira J.V."/>
            <person name="Vesth T.C."/>
            <person name="Visser J."/>
            <person name="Yu J.-H."/>
            <person name="Zhou M."/>
            <person name="Andersen M.R."/>
            <person name="Archer D.B."/>
            <person name="Baker S.E."/>
            <person name="Benoit I."/>
            <person name="Brakhage A.A."/>
            <person name="Braus G.H."/>
            <person name="Fischer R."/>
            <person name="Frisvad J.C."/>
            <person name="Goldman G.H."/>
            <person name="Houbraken J."/>
            <person name="Oakley B."/>
            <person name="Pocsi I."/>
            <person name="Scazzocchio C."/>
            <person name="Seiboth B."/>
            <person name="vanKuyk P.A."/>
            <person name="Wortman J."/>
            <person name="Dyer P.S."/>
            <person name="Grigoriev I.V."/>
        </authorList>
    </citation>
    <scope>NUCLEOTIDE SEQUENCE [LARGE SCALE GENOMIC DNA]</scope>
    <source>
        <strain evidence="10">CBS 506.65</strain>
    </source>
</reference>
<evidence type="ECO:0000313" key="9">
    <source>
        <dbReference type="EMBL" id="OJJ45029.1"/>
    </source>
</evidence>
<dbReference type="Pfam" id="PF16073">
    <property type="entry name" value="SAT"/>
    <property type="match status" value="1"/>
</dbReference>
<dbReference type="InterPro" id="IPR014043">
    <property type="entry name" value="Acyl_transferase_dom"/>
</dbReference>
<dbReference type="EMBL" id="KV878346">
    <property type="protein sequence ID" value="OJJ45029.1"/>
    <property type="molecule type" value="Genomic_DNA"/>
</dbReference>
<dbReference type="InterPro" id="IPR001227">
    <property type="entry name" value="Ac_transferase_dom_sf"/>
</dbReference>
<dbReference type="PROSITE" id="PS50075">
    <property type="entry name" value="CARRIER"/>
    <property type="match status" value="1"/>
</dbReference>
<keyword evidence="10" id="KW-1185">Reference proteome</keyword>
<dbReference type="InterPro" id="IPR016035">
    <property type="entry name" value="Acyl_Trfase/lysoPLipase"/>
</dbReference>
<evidence type="ECO:0000256" key="3">
    <source>
        <dbReference type="ARBA" id="ARBA00022679"/>
    </source>
</evidence>
<dbReference type="InterPro" id="IPR029058">
    <property type="entry name" value="AB_hydrolase_fold"/>
</dbReference>
<evidence type="ECO:0000259" key="6">
    <source>
        <dbReference type="PROSITE" id="PS50075"/>
    </source>
</evidence>
<dbReference type="InterPro" id="IPR014030">
    <property type="entry name" value="Ketoacyl_synth_N"/>
</dbReference>
<evidence type="ECO:0000259" key="8">
    <source>
        <dbReference type="PROSITE" id="PS52019"/>
    </source>
</evidence>
<dbReference type="SUPFAM" id="SSF53901">
    <property type="entry name" value="Thiolase-like"/>
    <property type="match status" value="2"/>
</dbReference>
<dbReference type="RefSeq" id="XP_022579539.1">
    <property type="nucleotide sequence ID" value="XM_022728075.1"/>
</dbReference>
<dbReference type="CDD" id="cd00833">
    <property type="entry name" value="PKS"/>
    <property type="match status" value="1"/>
</dbReference>
<dbReference type="SMART" id="SM00825">
    <property type="entry name" value="PKS_KS"/>
    <property type="match status" value="1"/>
</dbReference>
<feature type="domain" description="Ketosynthase family 3 (KS3)" evidence="7">
    <location>
        <begin position="269"/>
        <end position="665"/>
    </location>
</feature>
<dbReference type="Gene3D" id="3.30.70.3290">
    <property type="match status" value="1"/>
</dbReference>
<organism evidence="9 10">
    <name type="scientific">Penicilliopsis zonata CBS 506.65</name>
    <dbReference type="NCBI Taxonomy" id="1073090"/>
    <lineage>
        <taxon>Eukaryota</taxon>
        <taxon>Fungi</taxon>
        <taxon>Dikarya</taxon>
        <taxon>Ascomycota</taxon>
        <taxon>Pezizomycotina</taxon>
        <taxon>Eurotiomycetes</taxon>
        <taxon>Eurotiomycetidae</taxon>
        <taxon>Eurotiales</taxon>
        <taxon>Aspergillaceae</taxon>
        <taxon>Penicilliopsis</taxon>
    </lineage>
</organism>
<dbReference type="InterPro" id="IPR050091">
    <property type="entry name" value="PKS_NRPS_Biosynth_Enz"/>
</dbReference>
<dbReference type="InterPro" id="IPR036736">
    <property type="entry name" value="ACP-like_sf"/>
</dbReference>
<feature type="region of interest" description="N-terminal hotdog fold" evidence="4">
    <location>
        <begin position="1071"/>
        <end position="1194"/>
    </location>
</feature>
<dbReference type="SUPFAM" id="SSF53474">
    <property type="entry name" value="alpha/beta-Hydrolases"/>
    <property type="match status" value="1"/>
</dbReference>
<feature type="region of interest" description="C-terminal hotdog fold" evidence="4">
    <location>
        <begin position="1204"/>
        <end position="1338"/>
    </location>
</feature>
<dbReference type="GO" id="GO:0004315">
    <property type="term" value="F:3-oxoacyl-[acyl-carrier-protein] synthase activity"/>
    <property type="evidence" value="ECO:0007669"/>
    <property type="project" value="InterPro"/>
</dbReference>
<evidence type="ECO:0000256" key="1">
    <source>
        <dbReference type="ARBA" id="ARBA00022450"/>
    </source>
</evidence>
<dbReference type="PROSITE" id="PS00606">
    <property type="entry name" value="KS3_1"/>
    <property type="match status" value="1"/>
</dbReference>
<gene>
    <name evidence="9" type="ORF">ASPZODRAFT_27057</name>
</gene>
<dbReference type="InterPro" id="IPR018201">
    <property type="entry name" value="Ketoacyl_synth_AS"/>
</dbReference>
<dbReference type="STRING" id="1073090.A0A1L9SCY7"/>
<dbReference type="Pfam" id="PF22621">
    <property type="entry name" value="CurL-like_PKS_C"/>
    <property type="match status" value="1"/>
</dbReference>
<dbReference type="GO" id="GO:0044550">
    <property type="term" value="P:secondary metabolite biosynthetic process"/>
    <property type="evidence" value="ECO:0007669"/>
    <property type="project" value="TreeGrafter"/>
</dbReference>
<accession>A0A1L9SCY7</accession>
<dbReference type="Gene3D" id="3.40.366.10">
    <property type="entry name" value="Malonyl-Coenzyme A Acyl Carrier Protein, domain 2"/>
    <property type="match status" value="1"/>
</dbReference>
<feature type="active site" description="Proton acceptor; for dehydratase activity" evidence="4">
    <location>
        <position position="1116"/>
    </location>
</feature>
<dbReference type="Gene3D" id="3.10.129.110">
    <property type="entry name" value="Polyketide synthase dehydratase"/>
    <property type="match status" value="1"/>
</dbReference>
<feature type="domain" description="PKS/mFAS DH" evidence="8">
    <location>
        <begin position="1071"/>
        <end position="1338"/>
    </location>
</feature>
<dbReference type="InterPro" id="IPR016039">
    <property type="entry name" value="Thiolase-like"/>
</dbReference>
<dbReference type="Pfam" id="PF00698">
    <property type="entry name" value="Acyl_transf_1"/>
    <property type="match status" value="1"/>
</dbReference>
<feature type="active site" description="Proton donor; for dehydratase activity" evidence="4">
    <location>
        <position position="1257"/>
    </location>
</feature>
<dbReference type="InterPro" id="IPR032088">
    <property type="entry name" value="SAT"/>
</dbReference>
<dbReference type="Pfam" id="PF00550">
    <property type="entry name" value="PP-binding"/>
    <property type="match status" value="1"/>
</dbReference>
<sequence>MLIFGDAVDKTALQQLYQLSQTRPQLEYFLHAVSDAISAHLHSVPIEERDSLRVSSLIQGQHGRVASCVYLTICQIGEFLIHAQDNPTVLNNEATGLHLGLLSACTASAQDTSQITRIGIEAVVTSLYVGIELARRSLIDEWGYCIIPKHQQPDIQRWLDGENAAHPPLRQVYIGVVGDEWTAVFGPVGRLGQMMQQASSPCYALHASHLTISAMQLYTSGIQECNDAAVAILQQPCRWGSVPPESIGIGEFTYPVDGLTRYPLPREEMDGIAIVGMAGRFPGCDGVDGLWDIPPSRFNISTVYDASEQQHNSTATRFGCFLAHPGLFDHRLFNISPHEAAQMDPLQRLFLTTTYEALEMAGYNPLSSDKSRVAVYFSQSTDDWRTVLEQQGIQSHYLQGTNRSFAPGRVSHFFAFGGGYYSIDTGCSSSATAVHLACAALKRRECEMAVVGGGNVCLIPEYFSGFSRGRFLSRTGACKTFSPEADGYCRGEAVGTVILKREEDAIRSNDHILAVIKGSARNTNAGEDASITYPGEQAQRELFKTLLGNREDPAISYVEMHGTGTQAGDQVEMKSVTGVLKPLHVGALKASIGHAEAAAGVSSLIKCCLIMKHGLIPAQPGLLQSSLDFIPNNLIPTETISLPPGDVVVNSFDAAGGNTSLLLGQPERIQREKKKKKGRKDPRSHQIVVLSGRTLRSLQMNRERLLVHLDKTDDVDLPDLAYTLTRRMHHIHQQRFVVESIEELKKGLAMGVPPPRKISNHAVFVFTGQGASYPGMGTTLYHTCPRFQRILDGYESLCNSQGFSFIESLQDANTQAETPTALVALEIGLATYLHSLGITPGLVMGHSLGEYAALCVAGVLSVVDTLYLVHCRALLLQEHARGNDYGMMSVSKDLLEEFDYKGAGAEVSCLNGSSTVISGPVEALEKVKIALQDTEHTVQCTLLSVPYAFHSSQMECILDEYRTIASRVQFKAPAIPIISTLTGDIQQVFDADYLIRQTRQPVNFTAAMQTVKRLIADEVVVEIGPHPTLVKMLASSLPNTTRKPTLQRGQSDWKVLSECLAALDVDWGVFHEDYLAGLSLLDLPTYAFDATHFWRVYNHASRPSSSASLVQLIQGHVVHGVAIAPASVLIEMAAPFAPPSRDLVDLQMKTPLLNGDNVTVDTTDGMVTVQSSSTVHATCQFDSVQKRSVPQGALSRMDGLSDASNKLPGHFFYKLFDRVVKYALPFRVLENIAVDGGDDRDALADVPARCDSVFVLDAMVHLPGFLLNCDLDDGLYIANRIERVSLHGSLDSPLRIYTVITDRTDDTATCSSYLFRRNEQVGVMTNIRFQRISKQTFMTITGLYTHDDYTDAEYTRIKHKTDYTTLLQTVARMTGISLEEVQTARAFADLGVDSHLGIAIIAEINKRTGSVLPAAFFNNFPTLQQAEQTLAAADLKHKSILLQASTVDGRKKTPLFLVSESSGSVAVYTHFPAMDRAIYGLESPFSSCPEKNRLSVPELARAYIAIMKHTQPVGPYLLGGYSFASLYAYEMVYQLRRQGEEVSALLIIDMYVPPDVSIANRFSLDGIGTGPLANITTRISKMFPTFTDTQKRHMVASMENAKTYAPMGMSSSNAPTHLIWASKGVNQNENGEEHDDSLTGYAWMGGDVSQETMTDKLKSWFFSPRNTFGTNGWEQLLTNIHIHTVDADHLSMVAPPLVNKLGDVIREALKDIP</sequence>
<dbReference type="PANTHER" id="PTHR43775">
    <property type="entry name" value="FATTY ACID SYNTHASE"/>
    <property type="match status" value="1"/>
</dbReference>
<dbReference type="Proteomes" id="UP000184188">
    <property type="component" value="Unassembled WGS sequence"/>
</dbReference>
<evidence type="ECO:0000256" key="4">
    <source>
        <dbReference type="PROSITE-ProRule" id="PRU01363"/>
    </source>
</evidence>
<keyword evidence="2" id="KW-0597">Phosphoprotein</keyword>
<dbReference type="InterPro" id="IPR020841">
    <property type="entry name" value="PKS_Beta-ketoAc_synthase_dom"/>
</dbReference>
<name>A0A1L9SCY7_9EURO</name>
<dbReference type="Gene3D" id="3.40.50.1820">
    <property type="entry name" value="alpha/beta hydrolase"/>
    <property type="match status" value="1"/>
</dbReference>
<dbReference type="Pfam" id="PF02801">
    <property type="entry name" value="Ketoacyl-synt_C"/>
    <property type="match status" value="1"/>
</dbReference>
<dbReference type="GeneID" id="34614539"/>
<dbReference type="GO" id="GO:0006633">
    <property type="term" value="P:fatty acid biosynthetic process"/>
    <property type="evidence" value="ECO:0007669"/>
    <property type="project" value="InterPro"/>
</dbReference>
<dbReference type="VEuPathDB" id="FungiDB:ASPZODRAFT_27057"/>
<dbReference type="Pfam" id="PF00109">
    <property type="entry name" value="ketoacyl-synt"/>
    <property type="match status" value="1"/>
</dbReference>
<dbReference type="Gene3D" id="3.40.47.10">
    <property type="match status" value="1"/>
</dbReference>
<dbReference type="InterPro" id="IPR049900">
    <property type="entry name" value="PKS_mFAS_DH"/>
</dbReference>
<keyword evidence="1" id="KW-0596">Phosphopantetheine</keyword>
<dbReference type="InterPro" id="IPR009081">
    <property type="entry name" value="PP-bd_ACP"/>
</dbReference>
<dbReference type="Pfam" id="PF00975">
    <property type="entry name" value="Thioesterase"/>
    <property type="match status" value="1"/>
</dbReference>
<keyword evidence="3" id="KW-0808">Transferase</keyword>
<dbReference type="SMART" id="SM00827">
    <property type="entry name" value="PKS_AT"/>
    <property type="match status" value="1"/>
</dbReference>
<protein>
    <submittedName>
        <fullName evidence="9">Uncharacterized protein</fullName>
    </submittedName>
</protein>
<evidence type="ECO:0000256" key="2">
    <source>
        <dbReference type="ARBA" id="ARBA00022553"/>
    </source>
</evidence>
<feature type="region of interest" description="Disordered" evidence="5">
    <location>
        <begin position="664"/>
        <end position="685"/>
    </location>
</feature>
<feature type="compositionally biased region" description="Basic residues" evidence="5">
    <location>
        <begin position="671"/>
        <end position="682"/>
    </location>
</feature>
<dbReference type="PROSITE" id="PS52004">
    <property type="entry name" value="KS3_2"/>
    <property type="match status" value="1"/>
</dbReference>
<feature type="domain" description="Carrier" evidence="6">
    <location>
        <begin position="1357"/>
        <end position="1434"/>
    </location>
</feature>
<dbReference type="PANTHER" id="PTHR43775:SF37">
    <property type="entry name" value="SI:DKEY-61P9.11"/>
    <property type="match status" value="1"/>
</dbReference>
<dbReference type="SUPFAM" id="SSF52151">
    <property type="entry name" value="FabD/lysophospholipase-like"/>
    <property type="match status" value="1"/>
</dbReference>
<evidence type="ECO:0000256" key="5">
    <source>
        <dbReference type="SAM" id="MobiDB-lite"/>
    </source>
</evidence>
<dbReference type="InterPro" id="IPR001031">
    <property type="entry name" value="Thioesterase"/>
</dbReference>
<dbReference type="OrthoDB" id="329835at2759"/>
<evidence type="ECO:0000259" key="7">
    <source>
        <dbReference type="PROSITE" id="PS52004"/>
    </source>
</evidence>
<dbReference type="Gene3D" id="1.10.1200.10">
    <property type="entry name" value="ACP-like"/>
    <property type="match status" value="1"/>
</dbReference>
<proteinExistence type="predicted"/>
<dbReference type="InterPro" id="IPR014031">
    <property type="entry name" value="Ketoacyl_synth_C"/>
</dbReference>
<dbReference type="InterPro" id="IPR042104">
    <property type="entry name" value="PKS_dehydratase_sf"/>
</dbReference>
<dbReference type="GO" id="GO:0004312">
    <property type="term" value="F:fatty acid synthase activity"/>
    <property type="evidence" value="ECO:0007669"/>
    <property type="project" value="TreeGrafter"/>
</dbReference>
<dbReference type="SUPFAM" id="SSF47336">
    <property type="entry name" value="ACP-like"/>
    <property type="match status" value="1"/>
</dbReference>
<evidence type="ECO:0000313" key="10">
    <source>
        <dbReference type="Proteomes" id="UP000184188"/>
    </source>
</evidence>